<feature type="region of interest" description="Disordered" evidence="1">
    <location>
        <begin position="187"/>
        <end position="248"/>
    </location>
</feature>
<comment type="caution">
    <text evidence="2">The sequence shown here is derived from an EMBL/GenBank/DDBJ whole genome shotgun (WGS) entry which is preliminary data.</text>
</comment>
<evidence type="ECO:0008006" key="4">
    <source>
        <dbReference type="Google" id="ProtNLM"/>
    </source>
</evidence>
<dbReference type="OrthoDB" id="9131337at2"/>
<keyword evidence="3" id="KW-1185">Reference proteome</keyword>
<dbReference type="EMBL" id="FCOB02000023">
    <property type="protein sequence ID" value="SAK86277.1"/>
    <property type="molecule type" value="Genomic_DNA"/>
</dbReference>
<evidence type="ECO:0000256" key="1">
    <source>
        <dbReference type="SAM" id="MobiDB-lite"/>
    </source>
</evidence>
<name>A0A158CXF0_9BURK</name>
<accession>A0A158CXF0</accession>
<dbReference type="AlphaFoldDB" id="A0A158CXF0"/>
<reference evidence="2" key="1">
    <citation type="submission" date="2016-01" db="EMBL/GenBank/DDBJ databases">
        <authorList>
            <person name="Peeters C."/>
        </authorList>
    </citation>
    <scope>NUCLEOTIDE SEQUENCE [LARGE SCALE GENOMIC DNA]</scope>
    <source>
        <strain evidence="2">LMG 29326</strain>
    </source>
</reference>
<evidence type="ECO:0000313" key="2">
    <source>
        <dbReference type="EMBL" id="SAK86277.1"/>
    </source>
</evidence>
<protein>
    <recommendedName>
        <fullName evidence="4">SMODS and SLOG-associating 2TM effector domain-containing protein</fullName>
    </recommendedName>
</protein>
<evidence type="ECO:0000313" key="3">
    <source>
        <dbReference type="Proteomes" id="UP000054978"/>
    </source>
</evidence>
<gene>
    <name evidence="2" type="ORF">AWB83_04719</name>
</gene>
<dbReference type="RefSeq" id="WP_143750100.1">
    <property type="nucleotide sequence ID" value="NZ_FCOB02000023.1"/>
</dbReference>
<feature type="compositionally biased region" description="Basic and acidic residues" evidence="1">
    <location>
        <begin position="201"/>
        <end position="230"/>
    </location>
</feature>
<proteinExistence type="predicted"/>
<sequence length="248" mass="27556">MKREEHPVWAVYDGLRKARLNVKYYCHLLGWAERKAHAMEIVLAVTAPTSAFTGLILFKSDVGKITWQCIAAVSGLAAVARPWMTKRIKEYEATISAYRSLESDFEAIRQKVQIRGKYDGDRQKEFLAALERARHANDAAPKTSEKRTLIRMYTSEVNSELPPDIFFIPTEQEELPKTKADVIETRARATGDGQPADEGVSEARADGAEPPRDGGKVHVRKPELRTDGPKARGGRRGAPPATDKEDGG</sequence>
<organism evidence="2 3">
    <name type="scientific">Caballeronia ptereochthonis</name>
    <dbReference type="NCBI Taxonomy" id="1777144"/>
    <lineage>
        <taxon>Bacteria</taxon>
        <taxon>Pseudomonadati</taxon>
        <taxon>Pseudomonadota</taxon>
        <taxon>Betaproteobacteria</taxon>
        <taxon>Burkholderiales</taxon>
        <taxon>Burkholderiaceae</taxon>
        <taxon>Caballeronia</taxon>
    </lineage>
</organism>
<dbReference type="Proteomes" id="UP000054978">
    <property type="component" value="Unassembled WGS sequence"/>
</dbReference>